<dbReference type="Pfam" id="PF10210">
    <property type="entry name" value="MRP-S32"/>
    <property type="match status" value="1"/>
</dbReference>
<keyword evidence="6" id="KW-0687">Ribonucleoprotein</keyword>
<evidence type="ECO:0000313" key="9">
    <source>
        <dbReference type="Proteomes" id="UP000324629"/>
    </source>
</evidence>
<gene>
    <name evidence="8" type="ORF">DEA37_0008820</name>
</gene>
<evidence type="ECO:0000256" key="5">
    <source>
        <dbReference type="ARBA" id="ARBA00023128"/>
    </source>
</evidence>
<evidence type="ECO:0000256" key="3">
    <source>
        <dbReference type="ARBA" id="ARBA00022946"/>
    </source>
</evidence>
<evidence type="ECO:0000256" key="7">
    <source>
        <dbReference type="ARBA" id="ARBA00035189"/>
    </source>
</evidence>
<keyword evidence="3" id="KW-0809">Transit peptide</keyword>
<keyword evidence="9" id="KW-1185">Reference proteome</keyword>
<evidence type="ECO:0000256" key="4">
    <source>
        <dbReference type="ARBA" id="ARBA00022980"/>
    </source>
</evidence>
<dbReference type="InterPro" id="IPR019346">
    <property type="entry name" value="Ribosomal_mL42"/>
</dbReference>
<accession>A0A5J4N7A3</accession>
<evidence type="ECO:0000313" key="8">
    <source>
        <dbReference type="EMBL" id="KAA3671079.1"/>
    </source>
</evidence>
<feature type="non-terminal residue" evidence="8">
    <location>
        <position position="112"/>
    </location>
</feature>
<comment type="caution">
    <text evidence="8">The sequence shown here is derived from an EMBL/GenBank/DDBJ whole genome shotgun (WGS) entry which is preliminary data.</text>
</comment>
<dbReference type="PANTHER" id="PTHR13450">
    <property type="entry name" value="MITOCHONDRIAL 39S RIBOSOMAL PROTEIN L42"/>
    <property type="match status" value="1"/>
</dbReference>
<name>A0A5J4N7A3_9TREM</name>
<comment type="subcellular location">
    <subcellularLocation>
        <location evidence="1">Mitochondrion</location>
    </subcellularLocation>
</comment>
<reference evidence="8 9" key="1">
    <citation type="journal article" date="2019" name="Gigascience">
        <title>Whole-genome sequence of the oriental lung fluke Paragonimus westermani.</title>
        <authorList>
            <person name="Oey H."/>
            <person name="Zakrzewski M."/>
            <person name="Narain K."/>
            <person name="Devi K.R."/>
            <person name="Agatsuma T."/>
            <person name="Nawaratna S."/>
            <person name="Gobert G.N."/>
            <person name="Jones M.K."/>
            <person name="Ragan M.A."/>
            <person name="McManus D.P."/>
            <person name="Krause L."/>
        </authorList>
    </citation>
    <scope>NUCLEOTIDE SEQUENCE [LARGE SCALE GENOMIC DNA]</scope>
    <source>
        <strain evidence="8 9">IND2009</strain>
    </source>
</reference>
<dbReference type="Proteomes" id="UP000324629">
    <property type="component" value="Unassembled WGS sequence"/>
</dbReference>
<protein>
    <recommendedName>
        <fullName evidence="7">Large ribosomal subunit protein mL42</fullName>
    </recommendedName>
</protein>
<dbReference type="GO" id="GO:0005762">
    <property type="term" value="C:mitochondrial large ribosomal subunit"/>
    <property type="evidence" value="ECO:0007669"/>
    <property type="project" value="TreeGrafter"/>
</dbReference>
<dbReference type="AlphaFoldDB" id="A0A5J4N7A3"/>
<feature type="non-terminal residue" evidence="8">
    <location>
        <position position="1"/>
    </location>
</feature>
<evidence type="ECO:0000256" key="1">
    <source>
        <dbReference type="ARBA" id="ARBA00004173"/>
    </source>
</evidence>
<sequence length="112" mass="12462">SKVSLSGNTSVKHRNPVIIVSSDGATIVCWHPQKDISYESTKAIPRDLDALKAPVSPLNIRLGSAINEARIGPTVLELSKAFGLPWQHFRPRAFTKRFSPYAWAPLRERKSL</sequence>
<organism evidence="8 9">
    <name type="scientific">Paragonimus westermani</name>
    <dbReference type="NCBI Taxonomy" id="34504"/>
    <lineage>
        <taxon>Eukaryota</taxon>
        <taxon>Metazoa</taxon>
        <taxon>Spiralia</taxon>
        <taxon>Lophotrochozoa</taxon>
        <taxon>Platyhelminthes</taxon>
        <taxon>Trematoda</taxon>
        <taxon>Digenea</taxon>
        <taxon>Plagiorchiida</taxon>
        <taxon>Troglotremata</taxon>
        <taxon>Troglotrematidae</taxon>
        <taxon>Paragonimus</taxon>
    </lineage>
</organism>
<evidence type="ECO:0000256" key="6">
    <source>
        <dbReference type="ARBA" id="ARBA00023274"/>
    </source>
</evidence>
<dbReference type="EMBL" id="QNGE01007338">
    <property type="protein sequence ID" value="KAA3671079.1"/>
    <property type="molecule type" value="Genomic_DNA"/>
</dbReference>
<keyword evidence="5" id="KW-0496">Mitochondrion</keyword>
<dbReference type="PANTHER" id="PTHR13450:SF4">
    <property type="entry name" value="LARGE RIBOSOMAL SUBUNIT PROTEIN ML42"/>
    <property type="match status" value="1"/>
</dbReference>
<evidence type="ECO:0000256" key="2">
    <source>
        <dbReference type="ARBA" id="ARBA00005556"/>
    </source>
</evidence>
<keyword evidence="4 8" id="KW-0689">Ribosomal protein</keyword>
<comment type="similarity">
    <text evidence="2">Belongs to the mitochondrion-specific ribosomal protein mL42 family.</text>
</comment>
<proteinExistence type="inferred from homology"/>